<keyword evidence="8" id="KW-1185">Reference proteome</keyword>
<dbReference type="SUPFAM" id="SSF55874">
    <property type="entry name" value="ATPase domain of HSP90 chaperone/DNA topoisomerase II/histidine kinase"/>
    <property type="match status" value="1"/>
</dbReference>
<evidence type="ECO:0000256" key="4">
    <source>
        <dbReference type="ARBA" id="ARBA00022679"/>
    </source>
</evidence>
<dbReference type="InterPro" id="IPR003661">
    <property type="entry name" value="HisK_dim/P_dom"/>
</dbReference>
<accession>B9XGF1</accession>
<dbReference type="SMART" id="SM00387">
    <property type="entry name" value="HATPase_c"/>
    <property type="match status" value="1"/>
</dbReference>
<reference evidence="7 8" key="1">
    <citation type="journal article" date="2011" name="J. Bacteriol.">
        <title>Genome sequence of 'Pedosphaera parvula' Ellin514, an aerobic Verrucomicrobial isolate from pasture soil.</title>
        <authorList>
            <person name="Kant R."/>
            <person name="van Passel M.W."/>
            <person name="Sangwan P."/>
            <person name="Palva A."/>
            <person name="Lucas S."/>
            <person name="Copeland A."/>
            <person name="Lapidus A."/>
            <person name="Glavina Del Rio T."/>
            <person name="Dalin E."/>
            <person name="Tice H."/>
            <person name="Bruce D."/>
            <person name="Goodwin L."/>
            <person name="Pitluck S."/>
            <person name="Chertkov O."/>
            <person name="Larimer F.W."/>
            <person name="Land M.L."/>
            <person name="Hauser L."/>
            <person name="Brettin T.S."/>
            <person name="Detter J.C."/>
            <person name="Han S."/>
            <person name="de Vos W.M."/>
            <person name="Janssen P.H."/>
            <person name="Smidt H."/>
        </authorList>
    </citation>
    <scope>NUCLEOTIDE SEQUENCE [LARGE SCALE GENOMIC DNA]</scope>
    <source>
        <strain evidence="7 8">Ellin514</strain>
    </source>
</reference>
<dbReference type="InterPro" id="IPR050351">
    <property type="entry name" value="BphY/WalK/GraS-like"/>
</dbReference>
<dbReference type="CDD" id="cd00082">
    <property type="entry name" value="HisKA"/>
    <property type="match status" value="1"/>
</dbReference>
<evidence type="ECO:0000256" key="2">
    <source>
        <dbReference type="ARBA" id="ARBA00012438"/>
    </source>
</evidence>
<evidence type="ECO:0000313" key="8">
    <source>
        <dbReference type="Proteomes" id="UP000003688"/>
    </source>
</evidence>
<keyword evidence="5 7" id="KW-0418">Kinase</keyword>
<dbReference type="GO" id="GO:0000156">
    <property type="term" value="F:phosphorelay response regulator activity"/>
    <property type="evidence" value="ECO:0007669"/>
    <property type="project" value="TreeGrafter"/>
</dbReference>
<dbReference type="SMART" id="SM00388">
    <property type="entry name" value="HisKA"/>
    <property type="match status" value="1"/>
</dbReference>
<gene>
    <name evidence="7" type="ORF">Cflav_PD3719</name>
</gene>
<dbReference type="InterPro" id="IPR036890">
    <property type="entry name" value="HATPase_C_sf"/>
</dbReference>
<dbReference type="Proteomes" id="UP000003688">
    <property type="component" value="Unassembled WGS sequence"/>
</dbReference>
<dbReference type="Pfam" id="PF00512">
    <property type="entry name" value="HisKA"/>
    <property type="match status" value="1"/>
</dbReference>
<dbReference type="AlphaFoldDB" id="B9XGF1"/>
<dbReference type="PANTHER" id="PTHR42878:SF15">
    <property type="entry name" value="BACTERIOPHYTOCHROME"/>
    <property type="match status" value="1"/>
</dbReference>
<protein>
    <recommendedName>
        <fullName evidence="2">histidine kinase</fullName>
        <ecNumber evidence="2">2.7.13.3</ecNumber>
    </recommendedName>
</protein>
<evidence type="ECO:0000256" key="3">
    <source>
        <dbReference type="ARBA" id="ARBA00022553"/>
    </source>
</evidence>
<dbReference type="InterPro" id="IPR004358">
    <property type="entry name" value="Sig_transdc_His_kin-like_C"/>
</dbReference>
<dbReference type="PROSITE" id="PS50109">
    <property type="entry name" value="HIS_KIN"/>
    <property type="match status" value="1"/>
</dbReference>
<dbReference type="GO" id="GO:0007234">
    <property type="term" value="P:osmosensory signaling via phosphorelay pathway"/>
    <property type="evidence" value="ECO:0007669"/>
    <property type="project" value="TreeGrafter"/>
</dbReference>
<dbReference type="InterPro" id="IPR036097">
    <property type="entry name" value="HisK_dim/P_sf"/>
</dbReference>
<evidence type="ECO:0000259" key="6">
    <source>
        <dbReference type="PROSITE" id="PS50109"/>
    </source>
</evidence>
<dbReference type="FunFam" id="3.30.565.10:FF:000006">
    <property type="entry name" value="Sensor histidine kinase WalK"/>
    <property type="match status" value="1"/>
</dbReference>
<evidence type="ECO:0000256" key="5">
    <source>
        <dbReference type="ARBA" id="ARBA00022777"/>
    </source>
</evidence>
<dbReference type="GO" id="GO:0000155">
    <property type="term" value="F:phosphorelay sensor kinase activity"/>
    <property type="evidence" value="ECO:0007669"/>
    <property type="project" value="InterPro"/>
</dbReference>
<organism evidence="7 8">
    <name type="scientific">Pedosphaera parvula (strain Ellin514)</name>
    <dbReference type="NCBI Taxonomy" id="320771"/>
    <lineage>
        <taxon>Bacteria</taxon>
        <taxon>Pseudomonadati</taxon>
        <taxon>Verrucomicrobiota</taxon>
        <taxon>Pedosphaerae</taxon>
        <taxon>Pedosphaerales</taxon>
        <taxon>Pedosphaeraceae</taxon>
        <taxon>Pedosphaera</taxon>
    </lineage>
</organism>
<dbReference type="Gene3D" id="3.30.565.10">
    <property type="entry name" value="Histidine kinase-like ATPase, C-terminal domain"/>
    <property type="match status" value="1"/>
</dbReference>
<dbReference type="EMBL" id="ABOX02000012">
    <property type="protein sequence ID" value="EEF61002.1"/>
    <property type="molecule type" value="Genomic_DNA"/>
</dbReference>
<dbReference type="EC" id="2.7.13.3" evidence="2"/>
<dbReference type="Gene3D" id="1.10.287.130">
    <property type="match status" value="1"/>
</dbReference>
<dbReference type="STRING" id="320771.Cflav_PD3719"/>
<evidence type="ECO:0000256" key="1">
    <source>
        <dbReference type="ARBA" id="ARBA00000085"/>
    </source>
</evidence>
<dbReference type="Pfam" id="PF02518">
    <property type="entry name" value="HATPase_c"/>
    <property type="match status" value="1"/>
</dbReference>
<keyword evidence="3" id="KW-0597">Phosphoprotein</keyword>
<dbReference type="PRINTS" id="PR00344">
    <property type="entry name" value="BCTRLSENSOR"/>
</dbReference>
<comment type="caution">
    <text evidence="7">The sequence shown here is derived from an EMBL/GenBank/DDBJ whole genome shotgun (WGS) entry which is preliminary data.</text>
</comment>
<comment type="catalytic activity">
    <reaction evidence="1">
        <text>ATP + protein L-histidine = ADP + protein N-phospho-L-histidine.</text>
        <dbReference type="EC" id="2.7.13.3"/>
    </reaction>
</comment>
<dbReference type="InterPro" id="IPR003594">
    <property type="entry name" value="HATPase_dom"/>
</dbReference>
<dbReference type="InterPro" id="IPR005467">
    <property type="entry name" value="His_kinase_dom"/>
</dbReference>
<evidence type="ECO:0000313" key="7">
    <source>
        <dbReference type="EMBL" id="EEF61002.1"/>
    </source>
</evidence>
<dbReference type="PANTHER" id="PTHR42878">
    <property type="entry name" value="TWO-COMPONENT HISTIDINE KINASE"/>
    <property type="match status" value="1"/>
</dbReference>
<dbReference type="FunFam" id="1.10.287.130:FF:000070">
    <property type="entry name" value="Histidine kinase sensor protein"/>
    <property type="match status" value="1"/>
</dbReference>
<proteinExistence type="predicted"/>
<name>B9XGF1_PEDPL</name>
<dbReference type="SUPFAM" id="SSF47384">
    <property type="entry name" value="Homodimeric domain of signal transducing histidine kinase"/>
    <property type="match status" value="1"/>
</dbReference>
<sequence length="277" mass="31218">MSLSQYEINGKHYLLVNIVDITARKHAEAEINRLNVDLEKRVTERTAELAAANRELETFSYSASHDLRSPLRTIDGFSKLLKEEYAARLDSEACDYLNYICTAAERMDLLIRGLLNLSHITRSRIQRRPVDLSAMANTIARELQESEPQRVARFVIAPGLSAEGDPDLLRSVLQNLLGNAWKYTSKHRQARIEFGTDNFDGETVFYVRDDGAGFDPQNVGRLFSAFQRLHGTEEFPGTGIGLTTVQRIIQRHGGRIWADGAVEKGATFYFTIPSRGQ</sequence>
<keyword evidence="4" id="KW-0808">Transferase</keyword>
<dbReference type="GO" id="GO:0030295">
    <property type="term" value="F:protein kinase activator activity"/>
    <property type="evidence" value="ECO:0007669"/>
    <property type="project" value="TreeGrafter"/>
</dbReference>
<feature type="domain" description="Histidine kinase" evidence="6">
    <location>
        <begin position="62"/>
        <end position="276"/>
    </location>
</feature>